<protein>
    <submittedName>
        <fullName evidence="1">Uncharacterized protein</fullName>
    </submittedName>
</protein>
<name>A0AAD1NI28_LACLC</name>
<sequence>MAKVGHANPNLVHTLYTHVRDTLKFDEQKKFKKQPRLLKIGKSA</sequence>
<dbReference type="Proteomes" id="UP000595253">
    <property type="component" value="Chromosome"/>
</dbReference>
<organism evidence="1 2">
    <name type="scientific">Lactococcus lactis subsp. cremoris</name>
    <name type="common">Streptococcus cremoris</name>
    <dbReference type="NCBI Taxonomy" id="1359"/>
    <lineage>
        <taxon>Bacteria</taxon>
        <taxon>Bacillati</taxon>
        <taxon>Bacillota</taxon>
        <taxon>Bacilli</taxon>
        <taxon>Lactobacillales</taxon>
        <taxon>Streptococcaceae</taxon>
        <taxon>Lactococcus</taxon>
    </lineage>
</organism>
<gene>
    <name evidence="1" type="ORF">LLC_20300</name>
</gene>
<reference evidence="1 2" key="1">
    <citation type="submission" date="2020-12" db="EMBL/GenBank/DDBJ databases">
        <title>Complete genome sequence of lactococcus lactis subsp. cremoris strain EPSC and strain G3-2.</title>
        <authorList>
            <person name="Kita K."/>
            <person name="Ishikawa S."/>
        </authorList>
    </citation>
    <scope>NUCLEOTIDE SEQUENCE [LARGE SCALE GENOMIC DNA]</scope>
    <source>
        <strain evidence="1 2">EPSC</strain>
    </source>
</reference>
<evidence type="ECO:0000313" key="1">
    <source>
        <dbReference type="EMBL" id="BCO06790.1"/>
    </source>
</evidence>
<accession>A0AAD1NI28</accession>
<evidence type="ECO:0000313" key="2">
    <source>
        <dbReference type="Proteomes" id="UP000595253"/>
    </source>
</evidence>
<dbReference type="RefSeq" id="WP_255209981.1">
    <property type="nucleotide sequence ID" value="NZ_AP018499.1"/>
</dbReference>
<dbReference type="EMBL" id="AP024222">
    <property type="protein sequence ID" value="BCO06790.1"/>
    <property type="molecule type" value="Genomic_DNA"/>
</dbReference>
<proteinExistence type="predicted"/>
<dbReference type="AlphaFoldDB" id="A0AAD1NI28"/>